<dbReference type="InterPro" id="IPR012373">
    <property type="entry name" value="Ferrdict_sens_TM"/>
</dbReference>
<dbReference type="EMBL" id="FSRA01000001">
    <property type="protein sequence ID" value="SIN70778.1"/>
    <property type="molecule type" value="Genomic_DNA"/>
</dbReference>
<feature type="domain" description="FecR protein" evidence="2">
    <location>
        <begin position="127"/>
        <end position="219"/>
    </location>
</feature>
<evidence type="ECO:0000256" key="1">
    <source>
        <dbReference type="SAM" id="Phobius"/>
    </source>
</evidence>
<dbReference type="InterPro" id="IPR032508">
    <property type="entry name" value="FecR_C"/>
</dbReference>
<dbReference type="Gene3D" id="3.55.50.30">
    <property type="match status" value="1"/>
</dbReference>
<accession>A0A1N6DJ45</accession>
<name>A0A1N6DJ45_9BACT</name>
<dbReference type="STRING" id="536979.SAMN04488055_0803"/>
<dbReference type="PANTHER" id="PTHR30273:SF2">
    <property type="entry name" value="PROTEIN FECR"/>
    <property type="match status" value="1"/>
</dbReference>
<keyword evidence="5" id="KW-1185">Reference proteome</keyword>
<dbReference type="InterPro" id="IPR006860">
    <property type="entry name" value="FecR"/>
</dbReference>
<protein>
    <submittedName>
        <fullName evidence="4">Ferric-dicitrate binding protein FerR, regulates iron transport through sigma-19</fullName>
    </submittedName>
</protein>
<dbReference type="Gene3D" id="2.60.120.1440">
    <property type="match status" value="1"/>
</dbReference>
<proteinExistence type="predicted"/>
<keyword evidence="1" id="KW-1133">Transmembrane helix</keyword>
<dbReference type="GO" id="GO:0016989">
    <property type="term" value="F:sigma factor antagonist activity"/>
    <property type="evidence" value="ECO:0007669"/>
    <property type="project" value="TreeGrafter"/>
</dbReference>
<evidence type="ECO:0000259" key="2">
    <source>
        <dbReference type="Pfam" id="PF04773"/>
    </source>
</evidence>
<keyword evidence="1" id="KW-0812">Transmembrane</keyword>
<dbReference type="PIRSF" id="PIRSF018266">
    <property type="entry name" value="FecR"/>
    <property type="match status" value="1"/>
</dbReference>
<organism evidence="4 5">
    <name type="scientific">Chitinophaga niabensis</name>
    <dbReference type="NCBI Taxonomy" id="536979"/>
    <lineage>
        <taxon>Bacteria</taxon>
        <taxon>Pseudomonadati</taxon>
        <taxon>Bacteroidota</taxon>
        <taxon>Chitinophagia</taxon>
        <taxon>Chitinophagales</taxon>
        <taxon>Chitinophagaceae</taxon>
        <taxon>Chitinophaga</taxon>
    </lineage>
</organism>
<feature type="domain" description="Protein FecR C-terminal" evidence="3">
    <location>
        <begin position="263"/>
        <end position="331"/>
    </location>
</feature>
<sequence length="332" mass="37874">MRERIIYLIEQYYHNRSTREELDELMNIIQAGEHDGEIDELMRNFYEEIKEGLSSGERNLQQGVSEEMKSTQGSYTEMDEYRKPSVMVLRLWPVAACLCLAIASATFFLLSRSEQQAGEMAVVKKFTDKAEHKYLLLSDSTQVWLNASSTIDYPEEFGKDKREVYLKGEAFFEVKHAAETPFIIHTGTVTTVVLGTSFNVKAYEGQEHVTVSVKSGKVQVLKQNKLISTLIKGQETKVSKINGRDENDEVNNDLVGAWQQGHLAYEEVRFADIISDMERVYNVDITIRNEQLKQVLVITSFSRDIGVKRALEILCKLTAAKLEEKGGQYFID</sequence>
<dbReference type="RefSeq" id="WP_074238014.1">
    <property type="nucleotide sequence ID" value="NZ_FSRA01000001.1"/>
</dbReference>
<dbReference type="Pfam" id="PF04773">
    <property type="entry name" value="FecR"/>
    <property type="match status" value="1"/>
</dbReference>
<evidence type="ECO:0000313" key="5">
    <source>
        <dbReference type="Proteomes" id="UP000185003"/>
    </source>
</evidence>
<dbReference type="Proteomes" id="UP000185003">
    <property type="component" value="Unassembled WGS sequence"/>
</dbReference>
<dbReference type="Pfam" id="PF16344">
    <property type="entry name" value="FecR_C"/>
    <property type="match status" value="1"/>
</dbReference>
<evidence type="ECO:0000259" key="3">
    <source>
        <dbReference type="Pfam" id="PF16344"/>
    </source>
</evidence>
<reference evidence="4 5" key="1">
    <citation type="submission" date="2016-11" db="EMBL/GenBank/DDBJ databases">
        <authorList>
            <person name="Jaros S."/>
            <person name="Januszkiewicz K."/>
            <person name="Wedrychowicz H."/>
        </authorList>
    </citation>
    <scope>NUCLEOTIDE SEQUENCE [LARGE SCALE GENOMIC DNA]</scope>
    <source>
        <strain evidence="4 5">DSM 24787</strain>
    </source>
</reference>
<evidence type="ECO:0000313" key="4">
    <source>
        <dbReference type="EMBL" id="SIN70778.1"/>
    </source>
</evidence>
<gene>
    <name evidence="4" type="ORF">SAMN04488055_0803</name>
</gene>
<dbReference type="OrthoDB" id="697544at2"/>
<dbReference type="PANTHER" id="PTHR30273">
    <property type="entry name" value="PERIPLASMIC SIGNAL SENSOR AND SIGMA FACTOR ACTIVATOR FECR-RELATED"/>
    <property type="match status" value="1"/>
</dbReference>
<keyword evidence="1" id="KW-0472">Membrane</keyword>
<feature type="transmembrane region" description="Helical" evidence="1">
    <location>
        <begin position="91"/>
        <end position="110"/>
    </location>
</feature>
<dbReference type="AlphaFoldDB" id="A0A1N6DJ45"/>